<gene>
    <name evidence="1" type="ORF">ALC53_14222</name>
</gene>
<reference evidence="1 2" key="1">
    <citation type="submission" date="2015-09" db="EMBL/GenBank/DDBJ databases">
        <title>Atta colombica WGS genome.</title>
        <authorList>
            <person name="Nygaard S."/>
            <person name="Hu H."/>
            <person name="Boomsma J."/>
            <person name="Zhang G."/>
        </authorList>
    </citation>
    <scope>NUCLEOTIDE SEQUENCE [LARGE SCALE GENOMIC DNA]</scope>
    <source>
        <strain evidence="1">Treedump-2</strain>
        <tissue evidence="1">Whole body</tissue>
    </source>
</reference>
<dbReference type="Proteomes" id="UP000078540">
    <property type="component" value="Unassembled WGS sequence"/>
</dbReference>
<dbReference type="AlphaFoldDB" id="A0A195ATK6"/>
<accession>A0A195ATK6</accession>
<dbReference type="EMBL" id="KQ976745">
    <property type="protein sequence ID" value="KYM75526.1"/>
    <property type="molecule type" value="Genomic_DNA"/>
</dbReference>
<evidence type="ECO:0000313" key="1">
    <source>
        <dbReference type="EMBL" id="KYM75526.1"/>
    </source>
</evidence>
<name>A0A195ATK6_9HYME</name>
<keyword evidence="2" id="KW-1185">Reference proteome</keyword>
<evidence type="ECO:0000313" key="2">
    <source>
        <dbReference type="Proteomes" id="UP000078540"/>
    </source>
</evidence>
<proteinExistence type="predicted"/>
<sequence>MPLSIIDGYRRKPDISLFRPKTVQIISEVYDIALWLEGSWDRGRHASRTGPARIALASCFGEAADASAMFPTAESCFLIVADLLRLRATGDAVSRKTRVSEIVQLAVVKQILDATVKALAHRHVFPLVVRGIELLHIKTTDLQRCIHVQVFVERWYRSCGLTTSVIEFWRASILQLRYFRRFAVVDDELHGLSKVPDPKSISSLGIPRSNSTEIKSVGKFSSVRFSCDKLEAQVTVIAHFQSGIPSPSVASKTSGGLLTPRTIVARWTLTSRDSPLLKFRAPQVHSAITSTRTPTRAVLFAFTMYGKLLISRVFVQLPSHISFS</sequence>
<organism evidence="1 2">
    <name type="scientific">Atta colombica</name>
    <dbReference type="NCBI Taxonomy" id="520822"/>
    <lineage>
        <taxon>Eukaryota</taxon>
        <taxon>Metazoa</taxon>
        <taxon>Ecdysozoa</taxon>
        <taxon>Arthropoda</taxon>
        <taxon>Hexapoda</taxon>
        <taxon>Insecta</taxon>
        <taxon>Pterygota</taxon>
        <taxon>Neoptera</taxon>
        <taxon>Endopterygota</taxon>
        <taxon>Hymenoptera</taxon>
        <taxon>Apocrita</taxon>
        <taxon>Aculeata</taxon>
        <taxon>Formicoidea</taxon>
        <taxon>Formicidae</taxon>
        <taxon>Myrmicinae</taxon>
        <taxon>Atta</taxon>
    </lineage>
</organism>
<protein>
    <submittedName>
        <fullName evidence="1">Uncharacterized protein</fullName>
    </submittedName>
</protein>